<dbReference type="InterPro" id="IPR000192">
    <property type="entry name" value="Aminotrans_V_dom"/>
</dbReference>
<evidence type="ECO:0000256" key="3">
    <source>
        <dbReference type="ARBA" id="ARBA00022898"/>
    </source>
</evidence>
<dbReference type="FunFam" id="3.40.640.10:FF:000054">
    <property type="entry name" value="Serine--glyoxylate aminotransferase"/>
    <property type="match status" value="1"/>
</dbReference>
<evidence type="ECO:0000259" key="4">
    <source>
        <dbReference type="Pfam" id="PF00266"/>
    </source>
</evidence>
<keyword evidence="3" id="KW-0663">Pyridoxal phosphate</keyword>
<dbReference type="InterPro" id="IPR015424">
    <property type="entry name" value="PyrdxlP-dep_Trfase"/>
</dbReference>
<keyword evidence="5" id="KW-0808">Transferase</keyword>
<dbReference type="PANTHER" id="PTHR21152:SF40">
    <property type="entry name" value="ALANINE--GLYOXYLATE AMINOTRANSFERASE"/>
    <property type="match status" value="1"/>
</dbReference>
<dbReference type="EMBL" id="UOGJ01000051">
    <property type="protein sequence ID" value="VAX35430.1"/>
    <property type="molecule type" value="Genomic_DNA"/>
</dbReference>
<comment type="cofactor">
    <cofactor evidence="1">
        <name>pyridoxal 5'-phosphate</name>
        <dbReference type="ChEBI" id="CHEBI:597326"/>
    </cofactor>
</comment>
<keyword evidence="5" id="KW-0032">Aminotransferase</keyword>
<dbReference type="GO" id="GO:0004760">
    <property type="term" value="F:L-serine-pyruvate transaminase activity"/>
    <property type="evidence" value="ECO:0007669"/>
    <property type="project" value="TreeGrafter"/>
</dbReference>
<dbReference type="PANTHER" id="PTHR21152">
    <property type="entry name" value="AMINOTRANSFERASE CLASS V"/>
    <property type="match status" value="1"/>
</dbReference>
<dbReference type="EC" id="2.6.1.45" evidence="5"/>
<evidence type="ECO:0000256" key="2">
    <source>
        <dbReference type="ARBA" id="ARBA00009236"/>
    </source>
</evidence>
<organism evidence="5">
    <name type="scientific">hydrothermal vent metagenome</name>
    <dbReference type="NCBI Taxonomy" id="652676"/>
    <lineage>
        <taxon>unclassified sequences</taxon>
        <taxon>metagenomes</taxon>
        <taxon>ecological metagenomes</taxon>
    </lineage>
</organism>
<dbReference type="GO" id="GO:0019265">
    <property type="term" value="P:glycine biosynthetic process, by transamination of glyoxylate"/>
    <property type="evidence" value="ECO:0007669"/>
    <property type="project" value="TreeGrafter"/>
</dbReference>
<dbReference type="InterPro" id="IPR024169">
    <property type="entry name" value="SP_NH2Trfase/AEP_transaminase"/>
</dbReference>
<dbReference type="Pfam" id="PF00266">
    <property type="entry name" value="Aminotran_5"/>
    <property type="match status" value="1"/>
</dbReference>
<dbReference type="Gene3D" id="3.90.1150.10">
    <property type="entry name" value="Aspartate Aminotransferase, domain 1"/>
    <property type="match status" value="1"/>
</dbReference>
<dbReference type="GO" id="GO:0050281">
    <property type="term" value="F:L-serine-glyoxylate transaminase activity"/>
    <property type="evidence" value="ECO:0007669"/>
    <property type="project" value="UniProtKB-EC"/>
</dbReference>
<dbReference type="PIRSF" id="PIRSF000524">
    <property type="entry name" value="SPT"/>
    <property type="match status" value="1"/>
</dbReference>
<dbReference type="InterPro" id="IPR020578">
    <property type="entry name" value="Aminotrans_V_PyrdxlP_BS"/>
</dbReference>
<evidence type="ECO:0000313" key="5">
    <source>
        <dbReference type="EMBL" id="VAX35430.1"/>
    </source>
</evidence>
<dbReference type="Gene3D" id="3.40.640.10">
    <property type="entry name" value="Type I PLP-dependent aspartate aminotransferase-like (Major domain)"/>
    <property type="match status" value="1"/>
</dbReference>
<evidence type="ECO:0000256" key="1">
    <source>
        <dbReference type="ARBA" id="ARBA00001933"/>
    </source>
</evidence>
<dbReference type="GO" id="GO:0005777">
    <property type="term" value="C:peroxisome"/>
    <property type="evidence" value="ECO:0007669"/>
    <property type="project" value="TreeGrafter"/>
</dbReference>
<feature type="domain" description="Aminotransferase class V" evidence="4">
    <location>
        <begin position="8"/>
        <end position="325"/>
    </location>
</feature>
<dbReference type="SUPFAM" id="SSF53383">
    <property type="entry name" value="PLP-dependent transferases"/>
    <property type="match status" value="1"/>
</dbReference>
<proteinExistence type="inferred from homology"/>
<gene>
    <name evidence="5" type="ORF">MNBD_UNCLBAC01-629</name>
</gene>
<dbReference type="InterPro" id="IPR015421">
    <property type="entry name" value="PyrdxlP-dep_Trfase_major"/>
</dbReference>
<dbReference type="AlphaFoldDB" id="A0A3B1DKB5"/>
<dbReference type="PROSITE" id="PS00595">
    <property type="entry name" value="AA_TRANSFER_CLASS_5"/>
    <property type="match status" value="1"/>
</dbReference>
<name>A0A3B1DKB5_9ZZZZ</name>
<accession>A0A3B1DKB5</accession>
<protein>
    <submittedName>
        <fullName evidence="5">Serine--glyoxylate aminotransferase</fullName>
        <ecNumber evidence="5">2.6.1.45</ecNumber>
    </submittedName>
</protein>
<comment type="similarity">
    <text evidence="2">Belongs to the class-V pyridoxal-phosphate-dependent aminotransferase family.</text>
</comment>
<dbReference type="InterPro" id="IPR015422">
    <property type="entry name" value="PyrdxlP-dep_Trfase_small"/>
</dbReference>
<dbReference type="GO" id="GO:0008453">
    <property type="term" value="F:alanine-glyoxylate transaminase activity"/>
    <property type="evidence" value="ECO:0007669"/>
    <property type="project" value="TreeGrafter"/>
</dbReference>
<sequence>MKRNLLLTPGPTQIPPNVCAALGKPIIHHRTPQFQEELKEAVAGLQYVFQTKNDIYLMPASGTGAMEASVSNLLSAGDKALTVEGGKFGERWTELCDAYGVEATVIKVEWGKAVEASQIKEALEADKDIKVVFVTLNETSTAVVTDIKNIAEVTREANVILVVDAISGLGVVDIQTDHWGVDVVVAASHKGFMLPPGLAFVSVSEKALALVEASKSPRYYFDFRKAKKALAKTDTAFTPAIGIVIALNESLKWFKDNGLEKLFLHYGRLAKGVQAAAEGLGLSLFPEESCRSNALTAINVPEDIGGKIVKIMRDTHGVSVAGGQAELKGKIIRIAHMGCVDEYDILTGISCLEKVLKELGYKFELGSGLTAAQKVFSAKG</sequence>
<reference evidence="5" key="1">
    <citation type="submission" date="2018-06" db="EMBL/GenBank/DDBJ databases">
        <authorList>
            <person name="Zhirakovskaya E."/>
        </authorList>
    </citation>
    <scope>NUCLEOTIDE SEQUENCE</scope>
</reference>